<evidence type="ECO:0000313" key="1">
    <source>
        <dbReference type="EMBL" id="QDL35655.1"/>
    </source>
</evidence>
<geneLocation type="plasmid" evidence="1 2">
    <name>p1-159</name>
</geneLocation>
<protein>
    <submittedName>
        <fullName evidence="1">Uncharacterized protein</fullName>
    </submittedName>
</protein>
<organism evidence="1 2">
    <name type="scientific">Serratia liquefaciens</name>
    <dbReference type="NCBI Taxonomy" id="614"/>
    <lineage>
        <taxon>Bacteria</taxon>
        <taxon>Pseudomonadati</taxon>
        <taxon>Pseudomonadota</taxon>
        <taxon>Gammaproteobacteria</taxon>
        <taxon>Enterobacterales</taxon>
        <taxon>Yersiniaceae</taxon>
        <taxon>Serratia</taxon>
    </lineage>
</organism>
<dbReference type="AlphaFoldDB" id="A0A515D5G7"/>
<sequence length="108" mass="11918">MLTALFAGGNEFNQRRLKPIAMMINTIRLIDSIGDSEIDGNGIADQALISNMRGYGIKSGEFDFGLVTTAFSQFSYGETAEPCVVFDYKDRLSDQSTNECIVLHDILL</sequence>
<evidence type="ECO:0000313" key="2">
    <source>
        <dbReference type="Proteomes" id="UP000317572"/>
    </source>
</evidence>
<gene>
    <name evidence="1" type="ORF">EGO53_28015</name>
</gene>
<keyword evidence="1" id="KW-0614">Plasmid</keyword>
<dbReference type="EMBL" id="CP033894">
    <property type="protein sequence ID" value="QDL35655.1"/>
    <property type="molecule type" value="Genomic_DNA"/>
</dbReference>
<dbReference type="Proteomes" id="UP000317572">
    <property type="component" value="Plasmid p1-159"/>
</dbReference>
<reference evidence="1 2" key="1">
    <citation type="submission" date="2018-11" db="EMBL/GenBank/DDBJ databases">
        <title>The first complete genome of Serratia liquefaciens isolated from metalophyte plant revel distinctness adaptive mechanisms in an extreme habitat.</title>
        <authorList>
            <person name="Caneschi W.L."/>
            <person name="Sanchez A.B."/>
            <person name="Felestrino E.B."/>
            <person name="Assis R.A.B."/>
            <person name="Lemes C.G.C."/>
            <person name="Cordeiro I.F."/>
            <person name="Fonseca N.P."/>
            <person name="Villa M."/>
            <person name="Vieira I.T."/>
            <person name="Moraes L.A."/>
            <person name="Kamino L.H.Y."/>
            <person name="do Carmo F."/>
            <person name="Garcia C.M."/>
            <person name="Almeida N.F."/>
            <person name="Silva R.S."/>
            <person name="Ferro J.A."/>
            <person name="Ferro M.I.T."/>
            <person name="Varani A.M."/>
            <person name="Ferreira R.M."/>
            <person name="dos Santos V.L."/>
            <person name="Silva U.C."/>
            <person name="Setubal J.C."/>
            <person name="Moreira L.M."/>
        </authorList>
    </citation>
    <scope>NUCLEOTIDE SEQUENCE [LARGE SCALE GENOMIC DNA]</scope>
    <source>
        <strain evidence="1 2">FG3</strain>
        <plasmid evidence="1 2">p1-159</plasmid>
    </source>
</reference>
<accession>A0A515D5G7</accession>
<proteinExistence type="predicted"/>
<name>A0A515D5G7_SERLI</name>